<dbReference type="Gene3D" id="3.90.920.10">
    <property type="entry name" value="DNA primase, PRIM domain"/>
    <property type="match status" value="1"/>
</dbReference>
<dbReference type="PANTHER" id="PTHR42705:SF3">
    <property type="entry name" value="ATP-DEPENDENT DNA LIGASE"/>
    <property type="match status" value="1"/>
</dbReference>
<accession>W0RPW3</accession>
<dbReference type="InParanoid" id="W0RPW3"/>
<gene>
    <name evidence="2" type="ORF">J421_4016</name>
</gene>
<dbReference type="OrthoDB" id="9802472at2"/>
<dbReference type="Proteomes" id="UP000019151">
    <property type="component" value="Chromosome"/>
</dbReference>
<protein>
    <recommendedName>
        <fullName evidence="1">DNA ligase D polymerase domain-containing protein</fullName>
    </recommendedName>
</protein>
<evidence type="ECO:0000259" key="1">
    <source>
        <dbReference type="Pfam" id="PF21686"/>
    </source>
</evidence>
<evidence type="ECO:0000313" key="3">
    <source>
        <dbReference type="Proteomes" id="UP000019151"/>
    </source>
</evidence>
<dbReference type="PANTHER" id="PTHR42705">
    <property type="entry name" value="BIFUNCTIONAL NON-HOMOLOGOUS END JOINING PROTEIN LIGD"/>
    <property type="match status" value="1"/>
</dbReference>
<dbReference type="Pfam" id="PF21686">
    <property type="entry name" value="LigD_Prim-Pol"/>
    <property type="match status" value="1"/>
</dbReference>
<dbReference type="InterPro" id="IPR014145">
    <property type="entry name" value="LigD_pol_dom"/>
</dbReference>
<reference evidence="2 3" key="1">
    <citation type="journal article" date="2014" name="Genome Announc.">
        <title>Genome Sequence and Methylome of Soil Bacterium Gemmatirosa kalamazoonensis KBS708T, a Member of the Rarely Cultivated Gemmatimonadetes Phylum.</title>
        <authorList>
            <person name="Debruyn J.M."/>
            <person name="Radosevich M."/>
            <person name="Wommack K.E."/>
            <person name="Polson S.W."/>
            <person name="Hauser L.J."/>
            <person name="Fawaz M.N."/>
            <person name="Korlach J."/>
            <person name="Tsai Y.C."/>
        </authorList>
    </citation>
    <scope>NUCLEOTIDE SEQUENCE [LARGE SCALE GENOMIC DNA]</scope>
    <source>
        <strain evidence="2 3">KBS708</strain>
    </source>
</reference>
<name>W0RPW3_9BACT</name>
<dbReference type="EMBL" id="CP007128">
    <property type="protein sequence ID" value="AHG91553.1"/>
    <property type="molecule type" value="Genomic_DNA"/>
</dbReference>
<sequence>MPWSDALAGVPDLVALGLGATREALDLLLASEAAESHGAKTRLRLAVADVSAIAPEHFGVNIPTLDECVDPYGWRWVVRAPLALGVTHLGRAVGASATKADLLRYYLAVAPYLLRAIAGRPLVLRRHTDAGERGAFYQQHVNAEPPDGVRTARVDGDTKPRFVGGGLVTLLYHVQLGAVSMDPWHGRADAPELVDYAIIDLDPGPEAPFGRVVDVARWVHDELLTLGLASLPKTSGASGIHVVVPLPSDTTADAARLLSELVATQVAARHRHAATVVRAVRERPSASVYVDYLQNIAGKTVASVYSARATPTLTVSTPLNWEEVTPALDAGDWNIRTVPERIARVGDLWADAMQRGNDLEALRRVLHTSHAAGGRR</sequence>
<dbReference type="InterPro" id="IPR052171">
    <property type="entry name" value="NHEJ_LigD"/>
</dbReference>
<dbReference type="KEGG" id="gba:J421_4016"/>
<dbReference type="eggNOG" id="COG3285">
    <property type="taxonomic scope" value="Bacteria"/>
</dbReference>
<proteinExistence type="predicted"/>
<dbReference type="STRING" id="861299.J421_4016"/>
<dbReference type="HOGENOM" id="CLU_008325_1_1_0"/>
<keyword evidence="3" id="KW-1185">Reference proteome</keyword>
<dbReference type="RefSeq" id="WP_148306419.1">
    <property type="nucleotide sequence ID" value="NZ_CP007128.1"/>
</dbReference>
<dbReference type="AlphaFoldDB" id="W0RPW3"/>
<evidence type="ECO:0000313" key="2">
    <source>
        <dbReference type="EMBL" id="AHG91553.1"/>
    </source>
</evidence>
<feature type="domain" description="DNA ligase D polymerase" evidence="1">
    <location>
        <begin position="98"/>
        <end position="349"/>
    </location>
</feature>
<organism evidence="2 3">
    <name type="scientific">Gemmatirosa kalamazoonensis</name>
    <dbReference type="NCBI Taxonomy" id="861299"/>
    <lineage>
        <taxon>Bacteria</taxon>
        <taxon>Pseudomonadati</taxon>
        <taxon>Gemmatimonadota</taxon>
        <taxon>Gemmatimonadia</taxon>
        <taxon>Gemmatimonadales</taxon>
        <taxon>Gemmatimonadaceae</taxon>
        <taxon>Gemmatirosa</taxon>
    </lineage>
</organism>